<dbReference type="CDD" id="cd07043">
    <property type="entry name" value="STAS_anti-anti-sigma_factors"/>
    <property type="match status" value="1"/>
</dbReference>
<dbReference type="PANTHER" id="PTHR33495:SF2">
    <property type="entry name" value="ANTI-SIGMA FACTOR ANTAGONIST TM_1081-RELATED"/>
    <property type="match status" value="1"/>
</dbReference>
<dbReference type="SUPFAM" id="SSF52091">
    <property type="entry name" value="SpoIIaa-like"/>
    <property type="match status" value="1"/>
</dbReference>
<dbReference type="NCBIfam" id="TIGR00377">
    <property type="entry name" value="ant_ant_sig"/>
    <property type="match status" value="1"/>
</dbReference>
<protein>
    <recommendedName>
        <fullName evidence="2">Anti-sigma factor antagonist</fullName>
    </recommendedName>
</protein>
<evidence type="ECO:0000256" key="1">
    <source>
        <dbReference type="ARBA" id="ARBA00009013"/>
    </source>
</evidence>
<dbReference type="AlphaFoldDB" id="A0AAV3XJM0"/>
<evidence type="ECO:0000259" key="3">
    <source>
        <dbReference type="PROSITE" id="PS50801"/>
    </source>
</evidence>
<dbReference type="InterPro" id="IPR002645">
    <property type="entry name" value="STAS_dom"/>
</dbReference>
<dbReference type="InterPro" id="IPR036513">
    <property type="entry name" value="STAS_dom_sf"/>
</dbReference>
<dbReference type="InterPro" id="IPR003658">
    <property type="entry name" value="Anti-sigma_ant"/>
</dbReference>
<dbReference type="Pfam" id="PF01740">
    <property type="entry name" value="STAS"/>
    <property type="match status" value="1"/>
</dbReference>
<evidence type="ECO:0000256" key="2">
    <source>
        <dbReference type="RuleBase" id="RU003749"/>
    </source>
</evidence>
<dbReference type="EMBL" id="BLAY01000134">
    <property type="protein sequence ID" value="GET41788.1"/>
    <property type="molecule type" value="Genomic_DNA"/>
</dbReference>
<dbReference type="PANTHER" id="PTHR33495">
    <property type="entry name" value="ANTI-SIGMA FACTOR ANTAGONIST TM_1081-RELATED-RELATED"/>
    <property type="match status" value="1"/>
</dbReference>
<feature type="domain" description="STAS" evidence="3">
    <location>
        <begin position="1"/>
        <end position="113"/>
    </location>
</feature>
<accession>A0AAV3XJM0</accession>
<dbReference type="Proteomes" id="UP001050975">
    <property type="component" value="Unassembled WGS sequence"/>
</dbReference>
<gene>
    <name evidence="4" type="ORF">MiSe_66020</name>
</gene>
<comment type="similarity">
    <text evidence="1 2">Belongs to the anti-sigma-factor antagonist family.</text>
</comment>
<dbReference type="RefSeq" id="WP_226588402.1">
    <property type="nucleotide sequence ID" value="NZ_BLAY01000134.1"/>
</dbReference>
<comment type="caution">
    <text evidence="4">The sequence shown here is derived from an EMBL/GenBank/DDBJ whole genome shotgun (WGS) entry which is preliminary data.</text>
</comment>
<dbReference type="PROSITE" id="PS50801">
    <property type="entry name" value="STAS"/>
    <property type="match status" value="1"/>
</dbReference>
<organism evidence="4 5">
    <name type="scientific">Microseira wollei NIES-4236</name>
    <dbReference type="NCBI Taxonomy" id="2530354"/>
    <lineage>
        <taxon>Bacteria</taxon>
        <taxon>Bacillati</taxon>
        <taxon>Cyanobacteriota</taxon>
        <taxon>Cyanophyceae</taxon>
        <taxon>Oscillatoriophycideae</taxon>
        <taxon>Aerosakkonematales</taxon>
        <taxon>Aerosakkonemataceae</taxon>
        <taxon>Microseira</taxon>
    </lineage>
</organism>
<evidence type="ECO:0000313" key="5">
    <source>
        <dbReference type="Proteomes" id="UP001050975"/>
    </source>
</evidence>
<name>A0AAV3XJM0_9CYAN</name>
<evidence type="ECO:0000313" key="4">
    <source>
        <dbReference type="EMBL" id="GET41788.1"/>
    </source>
</evidence>
<dbReference type="Gene3D" id="3.30.750.24">
    <property type="entry name" value="STAS domain"/>
    <property type="match status" value="1"/>
</dbReference>
<keyword evidence="5" id="KW-1185">Reference proteome</keyword>
<proteinExistence type="inferred from homology"/>
<reference evidence="4" key="1">
    <citation type="submission" date="2019-10" db="EMBL/GenBank/DDBJ databases">
        <title>Draft genome sequece of Microseira wollei NIES-4236.</title>
        <authorList>
            <person name="Yamaguchi H."/>
            <person name="Suzuki S."/>
            <person name="Kawachi M."/>
        </authorList>
    </citation>
    <scope>NUCLEOTIDE SEQUENCE</scope>
    <source>
        <strain evidence="4">NIES-4236</strain>
    </source>
</reference>
<sequence>MPATIATSQLTVIQPQGHLNAANAPEFGRQLTAAIAKEGPAVVLVDMEQVESLDSAGLMVLVSALSHAQQKNYQFSLCSLLPSIRIIFELTQLDRVFEIFASRAAFEAALNSRARR</sequence>
<dbReference type="GO" id="GO:0043856">
    <property type="term" value="F:anti-sigma factor antagonist activity"/>
    <property type="evidence" value="ECO:0007669"/>
    <property type="project" value="InterPro"/>
</dbReference>